<evidence type="ECO:0000256" key="1">
    <source>
        <dbReference type="SAM" id="Phobius"/>
    </source>
</evidence>
<accession>A0A132PKL7</accession>
<proteinExistence type="predicted"/>
<dbReference type="PATRIC" id="fig|59750.3.peg.1042"/>
<gene>
    <name evidence="4" type="ORF">AFM11_18540</name>
</gene>
<feature type="signal peptide" evidence="2">
    <location>
        <begin position="1"/>
        <end position="18"/>
    </location>
</feature>
<dbReference type="InterPro" id="IPR012533">
    <property type="entry name" value="YcnI-copper_dom"/>
</dbReference>
<dbReference type="STRING" id="59750.AWC31_12565"/>
<feature type="chain" id="PRO_5039002311" description="YncI copper-binding domain-containing protein" evidence="2">
    <location>
        <begin position="19"/>
        <end position="241"/>
    </location>
</feature>
<dbReference type="AlphaFoldDB" id="A0A132PKL7"/>
<organism evidence="4 5">
    <name type="scientific">Mycolicibacterium wolinskyi</name>
    <dbReference type="NCBI Taxonomy" id="59750"/>
    <lineage>
        <taxon>Bacteria</taxon>
        <taxon>Bacillati</taxon>
        <taxon>Actinomycetota</taxon>
        <taxon>Actinomycetes</taxon>
        <taxon>Mycobacteriales</taxon>
        <taxon>Mycobacteriaceae</taxon>
        <taxon>Mycolicibacterium</taxon>
    </lineage>
</organism>
<dbReference type="InterPro" id="IPR038507">
    <property type="entry name" value="YcnI-like_sf"/>
</dbReference>
<keyword evidence="2" id="KW-0732">Signal</keyword>
<dbReference type="CDD" id="cd08545">
    <property type="entry name" value="YcnI_like"/>
    <property type="match status" value="1"/>
</dbReference>
<keyword evidence="1" id="KW-1133">Transmembrane helix</keyword>
<evidence type="ECO:0000259" key="3">
    <source>
        <dbReference type="Pfam" id="PF07987"/>
    </source>
</evidence>
<feature type="domain" description="YncI copper-binding" evidence="3">
    <location>
        <begin position="31"/>
        <end position="172"/>
    </location>
</feature>
<protein>
    <recommendedName>
        <fullName evidence="3">YncI copper-binding domain-containing protein</fullName>
    </recommendedName>
</protein>
<feature type="transmembrane region" description="Helical" evidence="1">
    <location>
        <begin position="212"/>
        <end position="236"/>
    </location>
</feature>
<keyword evidence="5" id="KW-1185">Reference proteome</keyword>
<evidence type="ECO:0000313" key="5">
    <source>
        <dbReference type="Proteomes" id="UP000070612"/>
    </source>
</evidence>
<keyword evidence="1" id="KW-0812">Transmembrane</keyword>
<evidence type="ECO:0000256" key="2">
    <source>
        <dbReference type="SAM" id="SignalP"/>
    </source>
</evidence>
<name>A0A132PKL7_9MYCO</name>
<keyword evidence="1" id="KW-0472">Membrane</keyword>
<dbReference type="Pfam" id="PF07987">
    <property type="entry name" value="DUF1775"/>
    <property type="match status" value="1"/>
</dbReference>
<dbReference type="EMBL" id="LGTW01000011">
    <property type="protein sequence ID" value="KWX22890.1"/>
    <property type="molecule type" value="Genomic_DNA"/>
</dbReference>
<evidence type="ECO:0000313" key="4">
    <source>
        <dbReference type="EMBL" id="KWX22890.1"/>
    </source>
</evidence>
<dbReference type="Proteomes" id="UP000070612">
    <property type="component" value="Unassembled WGS sequence"/>
</dbReference>
<dbReference type="Gene3D" id="2.60.40.2230">
    <property type="entry name" value="Uncharacterised protein YcnI-like PF07987, DUF1775"/>
    <property type="match status" value="1"/>
</dbReference>
<sequence>MPKTPRSLHLLVVSTVFAAGALLTAAPAAAHVRVDEGHQPPKGGYGIVRLIVPNESQQAATVALTVTLPDDVDLTSARTLPIPGWSASIETEPSGDGQRVSRITWRAIEKAGGLTPSEFGEFTFSAGPWPANVDSVSLLADQAYSDGSVVSWNEIAVDKDSEPEHPAPVVTLAAAESGHTGDGHGVPGDSGVESATADPTLVAAHAPAAGSWWWRATSVGGLVIALGTAAALGVVLRRTRS</sequence>
<comment type="caution">
    <text evidence="4">The sequence shown here is derived from an EMBL/GenBank/DDBJ whole genome shotgun (WGS) entry which is preliminary data.</text>
</comment>
<reference evidence="4 5" key="1">
    <citation type="submission" date="2015-07" db="EMBL/GenBank/DDBJ databases">
        <title>A draft genome sequence of Mycobacterium wolinskyi.</title>
        <authorList>
            <person name="de Man T.J."/>
            <person name="Perry K.A."/>
            <person name="Coulliette A.D."/>
            <person name="Jensen B."/>
            <person name="Toney N.C."/>
            <person name="Limbago B.M."/>
            <person name="Noble-Wang J."/>
        </authorList>
    </citation>
    <scope>NUCLEOTIDE SEQUENCE [LARGE SCALE GENOMIC DNA]</scope>
    <source>
        <strain evidence="4 5">CDC_01</strain>
    </source>
</reference>